<dbReference type="PANTHER" id="PTHR48024:SF56">
    <property type="entry name" value="HETEROGENEOUS NUCLEAR RIBONUCLEOPROTEIN A0"/>
    <property type="match status" value="1"/>
</dbReference>
<comment type="caution">
    <text evidence="5">The sequence shown here is derived from an EMBL/GenBank/DDBJ whole genome shotgun (WGS) entry which is preliminary data.</text>
</comment>
<evidence type="ECO:0000313" key="6">
    <source>
        <dbReference type="Proteomes" id="UP001168098"/>
    </source>
</evidence>
<organism evidence="5 6">
    <name type="scientific">Vitis rotundifolia</name>
    <name type="common">Muscadine grape</name>
    <dbReference type="NCBI Taxonomy" id="103349"/>
    <lineage>
        <taxon>Eukaryota</taxon>
        <taxon>Viridiplantae</taxon>
        <taxon>Streptophyta</taxon>
        <taxon>Embryophyta</taxon>
        <taxon>Tracheophyta</taxon>
        <taxon>Spermatophyta</taxon>
        <taxon>Magnoliopsida</taxon>
        <taxon>eudicotyledons</taxon>
        <taxon>Gunneridae</taxon>
        <taxon>Pentapetalae</taxon>
        <taxon>rosids</taxon>
        <taxon>Vitales</taxon>
        <taxon>Vitaceae</taxon>
        <taxon>Viteae</taxon>
        <taxon>Vitis</taxon>
    </lineage>
</organism>
<feature type="compositionally biased region" description="Basic and acidic residues" evidence="3">
    <location>
        <begin position="171"/>
        <end position="211"/>
    </location>
</feature>
<dbReference type="InterPro" id="IPR012677">
    <property type="entry name" value="Nucleotide-bd_a/b_plait_sf"/>
</dbReference>
<evidence type="ECO:0000256" key="2">
    <source>
        <dbReference type="PROSITE-ProRule" id="PRU00176"/>
    </source>
</evidence>
<sequence>MTIDDDNSIYVGGLPYNATEDSIRKVFNLYGAIVAVKIINERGVGGKCYGFVTFTNPRSAIDAINDMNGRDIDGRIVVVNEVRTRGGRSNFGRESFRRNSERGMDWDRGRDRERDYGHDKDHFRDRNIDRSRDHDRERERGHERARDHDRTRDRFMDRNRDQDRDMEDNEQEHSRNHDQDWERDHDMDWDRDREMNNTNDHDKIGDKDEHSKKRNGGRHSRGLSSDSDGDYHDQVEEVDRSIQRREELQKEISQMEERLEEKQQLVSDLQKKSLKLEGALTAAKKLSSQRQLQLTKLHRCFLQVKENTERLKSCEQELQTVLGAAMMEIDIVDDVGLRDGILENGRT</sequence>
<feature type="compositionally biased region" description="Basic residues" evidence="3">
    <location>
        <begin position="212"/>
        <end position="221"/>
    </location>
</feature>
<dbReference type="EMBL" id="JARBHA010000011">
    <property type="protein sequence ID" value="KAJ9688546.1"/>
    <property type="molecule type" value="Genomic_DNA"/>
</dbReference>
<gene>
    <name evidence="5" type="ORF">PVL29_014282</name>
</gene>
<evidence type="ECO:0000259" key="4">
    <source>
        <dbReference type="PROSITE" id="PS50102"/>
    </source>
</evidence>
<evidence type="ECO:0000256" key="3">
    <source>
        <dbReference type="SAM" id="MobiDB-lite"/>
    </source>
</evidence>
<dbReference type="Gene3D" id="3.30.70.330">
    <property type="match status" value="1"/>
</dbReference>
<reference evidence="5 6" key="1">
    <citation type="journal article" date="2023" name="BMC Biotechnol.">
        <title>Vitis rotundifolia cv Carlos genome sequencing.</title>
        <authorList>
            <person name="Huff M."/>
            <person name="Hulse-Kemp A."/>
            <person name="Scheffler B."/>
            <person name="Youngblood R."/>
            <person name="Simpson S."/>
            <person name="Babiker E."/>
            <person name="Staton M."/>
        </authorList>
    </citation>
    <scope>NUCLEOTIDE SEQUENCE [LARGE SCALE GENOMIC DNA]</scope>
    <source>
        <tissue evidence="5">Leaf</tissue>
    </source>
</reference>
<evidence type="ECO:0000313" key="5">
    <source>
        <dbReference type="EMBL" id="KAJ9688546.1"/>
    </source>
</evidence>
<keyword evidence="6" id="KW-1185">Reference proteome</keyword>
<name>A0AA38ZGD4_VITRO</name>
<dbReference type="PANTHER" id="PTHR48024">
    <property type="entry name" value="GEO13361P1-RELATED"/>
    <property type="match status" value="1"/>
</dbReference>
<dbReference type="SMART" id="SM00360">
    <property type="entry name" value="RRM"/>
    <property type="match status" value="1"/>
</dbReference>
<dbReference type="GO" id="GO:0005739">
    <property type="term" value="C:mitochondrion"/>
    <property type="evidence" value="ECO:0007669"/>
    <property type="project" value="TreeGrafter"/>
</dbReference>
<feature type="region of interest" description="Disordered" evidence="3">
    <location>
        <begin position="102"/>
        <end position="232"/>
    </location>
</feature>
<dbReference type="PROSITE" id="PS50102">
    <property type="entry name" value="RRM"/>
    <property type="match status" value="1"/>
</dbReference>
<accession>A0AA38ZGD4</accession>
<dbReference type="InterPro" id="IPR000504">
    <property type="entry name" value="RRM_dom"/>
</dbReference>
<keyword evidence="1 2" id="KW-0694">RNA-binding</keyword>
<feature type="compositionally biased region" description="Basic and acidic residues" evidence="3">
    <location>
        <begin position="102"/>
        <end position="163"/>
    </location>
</feature>
<evidence type="ECO:0000256" key="1">
    <source>
        <dbReference type="ARBA" id="ARBA00022884"/>
    </source>
</evidence>
<dbReference type="Pfam" id="PF00076">
    <property type="entry name" value="RRM_1"/>
    <property type="match status" value="1"/>
</dbReference>
<dbReference type="CDD" id="cd00590">
    <property type="entry name" value="RRM_SF"/>
    <property type="match status" value="1"/>
</dbReference>
<dbReference type="Proteomes" id="UP001168098">
    <property type="component" value="Unassembled WGS sequence"/>
</dbReference>
<dbReference type="GO" id="GO:0005634">
    <property type="term" value="C:nucleus"/>
    <property type="evidence" value="ECO:0007669"/>
    <property type="project" value="TreeGrafter"/>
</dbReference>
<dbReference type="AlphaFoldDB" id="A0AA38ZGD4"/>
<feature type="domain" description="RRM" evidence="4">
    <location>
        <begin position="7"/>
        <end position="84"/>
    </location>
</feature>
<protein>
    <recommendedName>
        <fullName evidence="4">RRM domain-containing protein</fullName>
    </recommendedName>
</protein>
<dbReference type="FunFam" id="3.30.70.330:FF:000539">
    <property type="entry name" value="RNA-binding (RRM/RBD/RNP motifs) family protein"/>
    <property type="match status" value="1"/>
</dbReference>
<dbReference type="InterPro" id="IPR035979">
    <property type="entry name" value="RBD_domain_sf"/>
</dbReference>
<dbReference type="SUPFAM" id="SSF54928">
    <property type="entry name" value="RNA-binding domain, RBD"/>
    <property type="match status" value="1"/>
</dbReference>
<dbReference type="InterPro" id="IPR050886">
    <property type="entry name" value="RNA-binding_reg"/>
</dbReference>
<proteinExistence type="predicted"/>
<dbReference type="GO" id="GO:0003723">
    <property type="term" value="F:RNA binding"/>
    <property type="evidence" value="ECO:0007669"/>
    <property type="project" value="UniProtKB-UniRule"/>
</dbReference>